<sequence>MGQPNTPEWQRKRTTRNPENKFPASQSASPRMQPRKPGKTSRKEAEREEPSPPPRTPDQSVRRLVSPPSAEHINSEIPPSNVNRHIISDTQHKEKRR</sequence>
<feature type="compositionally biased region" description="Basic and acidic residues" evidence="1">
    <location>
        <begin position="86"/>
        <end position="97"/>
    </location>
</feature>
<protein>
    <submittedName>
        <fullName evidence="2">Uncharacterized protein</fullName>
    </submittedName>
</protein>
<evidence type="ECO:0000313" key="3">
    <source>
        <dbReference type="Proteomes" id="UP000265520"/>
    </source>
</evidence>
<gene>
    <name evidence="2" type="ORF">A2U01_0005048</name>
</gene>
<evidence type="ECO:0000256" key="1">
    <source>
        <dbReference type="SAM" id="MobiDB-lite"/>
    </source>
</evidence>
<name>A0A392M9N5_9FABA</name>
<feature type="compositionally biased region" description="Basic and acidic residues" evidence="1">
    <location>
        <begin position="41"/>
        <end position="50"/>
    </location>
</feature>
<evidence type="ECO:0000313" key="2">
    <source>
        <dbReference type="EMBL" id="MCH84217.1"/>
    </source>
</evidence>
<keyword evidence="3" id="KW-1185">Reference proteome</keyword>
<comment type="caution">
    <text evidence="2">The sequence shown here is derived from an EMBL/GenBank/DDBJ whole genome shotgun (WGS) entry which is preliminary data.</text>
</comment>
<dbReference type="Proteomes" id="UP000265520">
    <property type="component" value="Unassembled WGS sequence"/>
</dbReference>
<reference evidence="2 3" key="1">
    <citation type="journal article" date="2018" name="Front. Plant Sci.">
        <title>Red Clover (Trifolium pratense) and Zigzag Clover (T. medium) - A Picture of Genomic Similarities and Differences.</title>
        <authorList>
            <person name="Dluhosova J."/>
            <person name="Istvanek J."/>
            <person name="Nedelnik J."/>
            <person name="Repkova J."/>
        </authorList>
    </citation>
    <scope>NUCLEOTIDE SEQUENCE [LARGE SCALE GENOMIC DNA]</scope>
    <source>
        <strain evidence="3">cv. 10/8</strain>
        <tissue evidence="2">Leaf</tissue>
    </source>
</reference>
<organism evidence="2 3">
    <name type="scientific">Trifolium medium</name>
    <dbReference type="NCBI Taxonomy" id="97028"/>
    <lineage>
        <taxon>Eukaryota</taxon>
        <taxon>Viridiplantae</taxon>
        <taxon>Streptophyta</taxon>
        <taxon>Embryophyta</taxon>
        <taxon>Tracheophyta</taxon>
        <taxon>Spermatophyta</taxon>
        <taxon>Magnoliopsida</taxon>
        <taxon>eudicotyledons</taxon>
        <taxon>Gunneridae</taxon>
        <taxon>Pentapetalae</taxon>
        <taxon>rosids</taxon>
        <taxon>fabids</taxon>
        <taxon>Fabales</taxon>
        <taxon>Fabaceae</taxon>
        <taxon>Papilionoideae</taxon>
        <taxon>50 kb inversion clade</taxon>
        <taxon>NPAAA clade</taxon>
        <taxon>Hologalegina</taxon>
        <taxon>IRL clade</taxon>
        <taxon>Trifolieae</taxon>
        <taxon>Trifolium</taxon>
    </lineage>
</organism>
<feature type="region of interest" description="Disordered" evidence="1">
    <location>
        <begin position="1"/>
        <end position="97"/>
    </location>
</feature>
<dbReference type="EMBL" id="LXQA010006464">
    <property type="protein sequence ID" value="MCH84217.1"/>
    <property type="molecule type" value="Genomic_DNA"/>
</dbReference>
<accession>A0A392M9N5</accession>
<dbReference type="AlphaFoldDB" id="A0A392M9N5"/>
<proteinExistence type="predicted"/>